<dbReference type="Pfam" id="PF01379">
    <property type="entry name" value="Porphobil_deam"/>
    <property type="match status" value="1"/>
</dbReference>
<reference evidence="2 3" key="1">
    <citation type="submission" date="2023-07" db="EMBL/GenBank/DDBJ databases">
        <title>Genomic Encyclopedia of Type Strains, Phase IV (KMG-IV): sequencing the most valuable type-strain genomes for metagenomic binning, comparative biology and taxonomic classification.</title>
        <authorList>
            <person name="Goeker M."/>
        </authorList>
    </citation>
    <scope>NUCLEOTIDE SEQUENCE [LARGE SCALE GENOMIC DNA]</scope>
    <source>
        <strain evidence="2 3">DSM 40573</strain>
    </source>
</reference>
<keyword evidence="3" id="KW-1185">Reference proteome</keyword>
<name>A0ABU0KJI7_9ACTN</name>
<dbReference type="EMBL" id="JAUSWC010000016">
    <property type="protein sequence ID" value="MDQ0489514.1"/>
    <property type="molecule type" value="Genomic_DNA"/>
</dbReference>
<dbReference type="Proteomes" id="UP001236795">
    <property type="component" value="Unassembled WGS sequence"/>
</dbReference>
<feature type="domain" description="Porphobilinogen deaminase N-terminal" evidence="1">
    <location>
        <begin position="1"/>
        <end position="65"/>
    </location>
</feature>
<evidence type="ECO:0000313" key="2">
    <source>
        <dbReference type="EMBL" id="MDQ0489514.1"/>
    </source>
</evidence>
<comment type="caution">
    <text evidence="2">The sequence shown here is derived from an EMBL/GenBank/DDBJ whole genome shotgun (WGS) entry which is preliminary data.</text>
</comment>
<protein>
    <submittedName>
        <fullName evidence="2">Porphobilinogen deaminase</fullName>
    </submittedName>
</protein>
<dbReference type="Gene3D" id="3.40.190.10">
    <property type="entry name" value="Periplasmic binding protein-like II"/>
    <property type="match status" value="1"/>
</dbReference>
<gene>
    <name evidence="2" type="ORF">QO019_004391</name>
</gene>
<proteinExistence type="predicted"/>
<dbReference type="SUPFAM" id="SSF53850">
    <property type="entry name" value="Periplasmic binding protein-like II"/>
    <property type="match status" value="1"/>
</dbReference>
<evidence type="ECO:0000313" key="3">
    <source>
        <dbReference type="Proteomes" id="UP001236795"/>
    </source>
</evidence>
<evidence type="ECO:0000259" key="1">
    <source>
        <dbReference type="Pfam" id="PF01379"/>
    </source>
</evidence>
<sequence>MRGDANRRQERLGASEADELLLAVAGLERIGRRDVITETLATDVMMPPVGAVVLALRCRRHDTAARARATCPMTTAGACSLRSCWARPTTDCRL</sequence>
<organism evidence="2 3">
    <name type="scientific">Streptomyces thermodiastaticus</name>
    <dbReference type="NCBI Taxonomy" id="44061"/>
    <lineage>
        <taxon>Bacteria</taxon>
        <taxon>Bacillati</taxon>
        <taxon>Actinomycetota</taxon>
        <taxon>Actinomycetes</taxon>
        <taxon>Kitasatosporales</taxon>
        <taxon>Streptomycetaceae</taxon>
        <taxon>Streptomyces</taxon>
    </lineage>
</organism>
<accession>A0ABU0KJI7</accession>
<dbReference type="InterPro" id="IPR022417">
    <property type="entry name" value="Porphobilin_deaminase_N"/>
</dbReference>